<dbReference type="EMBL" id="KQ086218">
    <property type="protein sequence ID" value="KLO06309.1"/>
    <property type="molecule type" value="Genomic_DNA"/>
</dbReference>
<dbReference type="OrthoDB" id="184880at2759"/>
<sequence length="306" mass="34222">MTSAAVVSSLSSIHHTERNYQSYPGSNYVLPSDDREARRLNLQHEALKHAYEGRIILAPYDSASAYVVLDSGVGSASWTLDASKQLSPSAILHGIDIERKLFPSIRPDNVSFSINSITSLPTEWTERFDFVHQRLLVAALRRDEWVTAISNMHRAIRPGGWVQLGEVGTWHAGPVTAKHIKLVQTLFESRQLVLGVSKDLPKMLEEGGFKNVSIESRSIPIGSWAGPKGCQARDNFIEVFRGMKTPMLRLGGLGFVSSEKDFDALVDNLEAEWDATEGSEFDFHIIYGQKQNRCWYHLSESSFICL</sequence>
<reference evidence="2 3" key="1">
    <citation type="submission" date="2015-04" db="EMBL/GenBank/DDBJ databases">
        <title>Complete genome sequence of Schizopora paradoxa KUC8140, a cosmopolitan wood degrader in East Asia.</title>
        <authorList>
            <consortium name="DOE Joint Genome Institute"/>
            <person name="Min B."/>
            <person name="Park H."/>
            <person name="Jang Y."/>
            <person name="Kim J.-J."/>
            <person name="Kim K.H."/>
            <person name="Pangilinan J."/>
            <person name="Lipzen A."/>
            <person name="Riley R."/>
            <person name="Grigoriev I.V."/>
            <person name="Spatafora J.W."/>
            <person name="Choi I.-G."/>
        </authorList>
    </citation>
    <scope>NUCLEOTIDE SEQUENCE [LARGE SCALE GENOMIC DNA]</scope>
    <source>
        <strain evidence="2 3">KUC8140</strain>
    </source>
</reference>
<dbReference type="InterPro" id="IPR041698">
    <property type="entry name" value="Methyltransf_25"/>
</dbReference>
<organism evidence="2 3">
    <name type="scientific">Schizopora paradoxa</name>
    <dbReference type="NCBI Taxonomy" id="27342"/>
    <lineage>
        <taxon>Eukaryota</taxon>
        <taxon>Fungi</taxon>
        <taxon>Dikarya</taxon>
        <taxon>Basidiomycota</taxon>
        <taxon>Agaricomycotina</taxon>
        <taxon>Agaricomycetes</taxon>
        <taxon>Hymenochaetales</taxon>
        <taxon>Schizoporaceae</taxon>
        <taxon>Schizopora</taxon>
    </lineage>
</organism>
<dbReference type="InParanoid" id="A0A0H2R3A6"/>
<proteinExistence type="predicted"/>
<evidence type="ECO:0000259" key="1">
    <source>
        <dbReference type="Pfam" id="PF13649"/>
    </source>
</evidence>
<dbReference type="Proteomes" id="UP000053477">
    <property type="component" value="Unassembled WGS sequence"/>
</dbReference>
<accession>A0A0H2R3A6</accession>
<keyword evidence="3" id="KW-1185">Reference proteome</keyword>
<feature type="domain" description="Methyltransferase" evidence="1">
    <location>
        <begin position="68"/>
        <end position="160"/>
    </location>
</feature>
<name>A0A0H2R3A6_9AGAM</name>
<dbReference type="SUPFAM" id="SSF53335">
    <property type="entry name" value="S-adenosyl-L-methionine-dependent methyltransferases"/>
    <property type="match status" value="1"/>
</dbReference>
<gene>
    <name evidence="2" type="ORF">SCHPADRAFT_895563</name>
</gene>
<dbReference type="FunCoup" id="A0A0H2R3A6">
    <property type="interactions" value="3"/>
</dbReference>
<dbReference type="AlphaFoldDB" id="A0A0H2R3A6"/>
<dbReference type="Gene3D" id="3.40.50.150">
    <property type="entry name" value="Vaccinia Virus protein VP39"/>
    <property type="match status" value="1"/>
</dbReference>
<evidence type="ECO:0000313" key="2">
    <source>
        <dbReference type="EMBL" id="KLO06309.1"/>
    </source>
</evidence>
<protein>
    <recommendedName>
        <fullName evidence="1">Methyltransferase domain-containing protein</fullName>
    </recommendedName>
</protein>
<evidence type="ECO:0000313" key="3">
    <source>
        <dbReference type="Proteomes" id="UP000053477"/>
    </source>
</evidence>
<dbReference type="STRING" id="27342.A0A0H2R3A6"/>
<dbReference type="InterPro" id="IPR029063">
    <property type="entry name" value="SAM-dependent_MTases_sf"/>
</dbReference>
<dbReference type="Pfam" id="PF13649">
    <property type="entry name" value="Methyltransf_25"/>
    <property type="match status" value="1"/>
</dbReference>